<dbReference type="Proteomes" id="UP000006054">
    <property type="component" value="Chromosome"/>
</dbReference>
<dbReference type="HOGENOM" id="CLU_1159222_0_0_10"/>
<protein>
    <recommendedName>
        <fullName evidence="3">Lipoprotein</fullName>
    </recommendedName>
</protein>
<evidence type="ECO:0008006" key="3">
    <source>
        <dbReference type="Google" id="ProtNLM"/>
    </source>
</evidence>
<name>I4AQK1_BERLS</name>
<dbReference type="STRING" id="880071.Fleli_3933"/>
<accession>I4AQK1</accession>
<gene>
    <name evidence="1" type="ordered locus">Fleli_3933</name>
</gene>
<organism evidence="1 2">
    <name type="scientific">Bernardetia litoralis (strain ATCC 23117 / DSM 6794 / NBRC 15988 / NCIMB 1366 / Fx l1 / Sio-4)</name>
    <name type="common">Flexibacter litoralis</name>
    <dbReference type="NCBI Taxonomy" id="880071"/>
    <lineage>
        <taxon>Bacteria</taxon>
        <taxon>Pseudomonadati</taxon>
        <taxon>Bacteroidota</taxon>
        <taxon>Cytophagia</taxon>
        <taxon>Cytophagales</taxon>
        <taxon>Bernardetiaceae</taxon>
        <taxon>Bernardetia</taxon>
    </lineage>
</organism>
<proteinExistence type="predicted"/>
<dbReference type="AlphaFoldDB" id="I4AQK1"/>
<evidence type="ECO:0000313" key="1">
    <source>
        <dbReference type="EMBL" id="AFM06236.1"/>
    </source>
</evidence>
<reference evidence="2" key="1">
    <citation type="submission" date="2012-06" db="EMBL/GenBank/DDBJ databases">
        <title>The complete genome of Flexibacter litoralis DSM 6794.</title>
        <authorList>
            <person name="Lucas S."/>
            <person name="Copeland A."/>
            <person name="Lapidus A."/>
            <person name="Glavina del Rio T."/>
            <person name="Dalin E."/>
            <person name="Tice H."/>
            <person name="Bruce D."/>
            <person name="Goodwin L."/>
            <person name="Pitluck S."/>
            <person name="Peters L."/>
            <person name="Ovchinnikova G."/>
            <person name="Lu M."/>
            <person name="Kyrpides N."/>
            <person name="Mavromatis K."/>
            <person name="Ivanova N."/>
            <person name="Brettin T."/>
            <person name="Detter J.C."/>
            <person name="Han C."/>
            <person name="Larimer F."/>
            <person name="Land M."/>
            <person name="Hauser L."/>
            <person name="Markowitz V."/>
            <person name="Cheng J.-F."/>
            <person name="Hugenholtz P."/>
            <person name="Woyke T."/>
            <person name="Wu D."/>
            <person name="Spring S."/>
            <person name="Lang E."/>
            <person name="Kopitz M."/>
            <person name="Brambilla E."/>
            <person name="Klenk H.-P."/>
            <person name="Eisen J.A."/>
        </authorList>
    </citation>
    <scope>NUCLEOTIDE SEQUENCE [LARGE SCALE GENOMIC DNA]</scope>
    <source>
        <strain evidence="2">ATCC 23117 / DSM 6794 / NBRC 15988 / NCIMB 1366 / Sio-4</strain>
    </source>
</reference>
<dbReference type="PROSITE" id="PS51257">
    <property type="entry name" value="PROKAR_LIPOPROTEIN"/>
    <property type="match status" value="1"/>
</dbReference>
<dbReference type="EMBL" id="CP003345">
    <property type="protein sequence ID" value="AFM06236.1"/>
    <property type="molecule type" value="Genomic_DNA"/>
</dbReference>
<dbReference type="KEGG" id="fli:Fleli_3933"/>
<keyword evidence="2" id="KW-1185">Reference proteome</keyword>
<evidence type="ECO:0000313" key="2">
    <source>
        <dbReference type="Proteomes" id="UP000006054"/>
    </source>
</evidence>
<dbReference type="eggNOG" id="ENOG5033HIV">
    <property type="taxonomic scope" value="Bacteria"/>
</dbReference>
<sequence length="252" mass="29809" precursor="true">MKKKYFLIFSLSKFLFLSTFLVLFLFIFGSCNSRQIISENLDEKDQRKVIYGQPVSIKNTDFTIVPMQIVDERDIADARYTDDGKTVEDISQNAHNLIFFDEKTKETHLLTTQKFKRIAFSFEEIGTYKESSTIILYKTIHEDYNKDGFYDWKDAVVMYVSDDRGRYFRAVTPKNTRTIDWTVEKEKGQIYFRYISDSDSNRIFDLKDPVYINKLDLKQLRDSKSLKDSTQISTPLINAEERKRYEDILLSK</sequence>